<evidence type="ECO:0000256" key="5">
    <source>
        <dbReference type="SAM" id="Phobius"/>
    </source>
</evidence>
<dbReference type="EMBL" id="LN483074">
    <property type="protein sequence ID" value="CEA01394.1"/>
    <property type="molecule type" value="Genomic_DNA"/>
</dbReference>
<organism evidence="7">
    <name type="scientific">Metalysinibacillus saudimassiliensis</name>
    <dbReference type="NCBI Taxonomy" id="1461583"/>
    <lineage>
        <taxon>Bacteria</taxon>
        <taxon>Bacillati</taxon>
        <taxon>Bacillota</taxon>
        <taxon>Bacilli</taxon>
        <taxon>Bacillales</taxon>
        <taxon>Caryophanaceae</taxon>
        <taxon>Metalysinibacillus</taxon>
    </lineage>
</organism>
<dbReference type="Pfam" id="PF12698">
    <property type="entry name" value="ABC2_membrane_3"/>
    <property type="match status" value="1"/>
</dbReference>
<evidence type="ECO:0000256" key="2">
    <source>
        <dbReference type="ARBA" id="ARBA00022692"/>
    </source>
</evidence>
<keyword evidence="4 5" id="KW-0472">Membrane</keyword>
<dbReference type="PATRIC" id="fig|1461583.4.peg.852"/>
<feature type="transmembrane region" description="Helical" evidence="5">
    <location>
        <begin position="370"/>
        <end position="389"/>
    </location>
</feature>
<keyword evidence="3 5" id="KW-1133">Transmembrane helix</keyword>
<feature type="transmembrane region" description="Helical" evidence="5">
    <location>
        <begin position="206"/>
        <end position="225"/>
    </location>
</feature>
<evidence type="ECO:0000256" key="1">
    <source>
        <dbReference type="ARBA" id="ARBA00004141"/>
    </source>
</evidence>
<evidence type="ECO:0000256" key="4">
    <source>
        <dbReference type="ARBA" id="ARBA00023136"/>
    </source>
</evidence>
<dbReference type="GO" id="GO:0140359">
    <property type="term" value="F:ABC-type transporter activity"/>
    <property type="evidence" value="ECO:0007669"/>
    <property type="project" value="InterPro"/>
</dbReference>
<protein>
    <submittedName>
        <fullName evidence="7">ABC-2 family transporter protein</fullName>
    </submittedName>
</protein>
<gene>
    <name evidence="7" type="ORF">BN1050_00892</name>
</gene>
<feature type="transmembrane region" description="Helical" evidence="5">
    <location>
        <begin position="290"/>
        <end position="312"/>
    </location>
</feature>
<proteinExistence type="predicted"/>
<feature type="transmembrane region" description="Helical" evidence="5">
    <location>
        <begin position="252"/>
        <end position="270"/>
    </location>
</feature>
<evidence type="ECO:0000256" key="3">
    <source>
        <dbReference type="ARBA" id="ARBA00022989"/>
    </source>
</evidence>
<dbReference type="Gene3D" id="3.40.1710.10">
    <property type="entry name" value="abc type-2 transporter like domain"/>
    <property type="match status" value="1"/>
</dbReference>
<dbReference type="HOGENOM" id="CLU_677529_0_0_9"/>
<comment type="subcellular location">
    <subcellularLocation>
        <location evidence="1">Membrane</location>
        <topology evidence="1">Multi-pass membrane protein</topology>
    </subcellularLocation>
</comment>
<sequence length="395" mass="44483">MLLFINNNLKQLKRQWLSLPLLLLFPFLLVGIIALLLFIALTPSIKAPVTIGIVDENQSEETKLLTNLLVDAPVIAEHISMKLVTREQAEEQLTNDIIRSYIIFPTNFTQTLYEGEPAMLTIIANPAYKQDAALVKQVSDTIASYMNYAQANLSMINDTAHTMQMADNARHSLIQREFTAYFMLLFSREQFISTTTIENIATAKPLYYYATSIVFITALLWLLLLNQRLVNETPNSLQTRMRMFGVGITKPLLARLLVATSLAVVLSFGSSILAKLNSDLYWLPIDYVRVLLILTLTLFIYASHLAILELVLPSTKLTLLAQVAYTLLIIAMSGALLPSSYLPFTLPFFTTEAFTQLVALILYERLYTNYLPLLLTLGISLIVCSVLLYRRERAA</sequence>
<name>A0A078M595_9BACL</name>
<feature type="transmembrane region" description="Helical" evidence="5">
    <location>
        <begin position="319"/>
        <end position="338"/>
    </location>
</feature>
<feature type="transmembrane region" description="Helical" evidence="5">
    <location>
        <begin position="21"/>
        <end position="41"/>
    </location>
</feature>
<evidence type="ECO:0000259" key="6">
    <source>
        <dbReference type="Pfam" id="PF12698"/>
    </source>
</evidence>
<evidence type="ECO:0000313" key="7">
    <source>
        <dbReference type="EMBL" id="CEA01394.1"/>
    </source>
</evidence>
<feature type="domain" description="ABC-2 type transporter transmembrane" evidence="6">
    <location>
        <begin position="19"/>
        <end position="388"/>
    </location>
</feature>
<reference evidence="7" key="1">
    <citation type="submission" date="2014-07" db="EMBL/GenBank/DDBJ databases">
        <authorList>
            <person name="Urmite Genomes Urmite Genomes"/>
        </authorList>
    </citation>
    <scope>NUCLEOTIDE SEQUENCE</scope>
    <source>
        <strain evidence="7">13S34_air</strain>
    </source>
</reference>
<keyword evidence="2 5" id="KW-0812">Transmembrane</keyword>
<dbReference type="InterPro" id="IPR013525">
    <property type="entry name" value="ABC2_TM"/>
</dbReference>
<accession>A0A078M595</accession>
<dbReference type="GO" id="GO:0016020">
    <property type="term" value="C:membrane"/>
    <property type="evidence" value="ECO:0007669"/>
    <property type="project" value="UniProtKB-SubCell"/>
</dbReference>
<dbReference type="AlphaFoldDB" id="A0A078M595"/>